<dbReference type="Pfam" id="PF01842">
    <property type="entry name" value="ACT"/>
    <property type="match status" value="1"/>
</dbReference>
<comment type="caution">
    <text evidence="2">The sequence shown here is derived from an EMBL/GenBank/DDBJ whole genome shotgun (WGS) entry which is preliminary data.</text>
</comment>
<dbReference type="AlphaFoldDB" id="A0A8J6PDR2"/>
<dbReference type="RefSeq" id="WP_093988644.1">
    <property type="nucleotide sequence ID" value="NZ_FYDD01000003.1"/>
</dbReference>
<dbReference type="NCBIfam" id="NF003361">
    <property type="entry name" value="PRK04435.1"/>
    <property type="match status" value="1"/>
</dbReference>
<dbReference type="EMBL" id="JACRTL010000001">
    <property type="protein sequence ID" value="MBC8610247.1"/>
    <property type="molecule type" value="Genomic_DNA"/>
</dbReference>
<dbReference type="OrthoDB" id="9788773at2"/>
<organism evidence="2 3">
    <name type="scientific">Massiliimalia timonensis</name>
    <dbReference type="NCBI Taxonomy" id="1987501"/>
    <lineage>
        <taxon>Bacteria</taxon>
        <taxon>Bacillati</taxon>
        <taxon>Bacillota</taxon>
        <taxon>Clostridia</taxon>
        <taxon>Eubacteriales</taxon>
        <taxon>Oscillospiraceae</taxon>
        <taxon>Massiliimalia</taxon>
    </lineage>
</organism>
<gene>
    <name evidence="2" type="ORF">H8702_03795</name>
</gene>
<dbReference type="InterPro" id="IPR002912">
    <property type="entry name" value="ACT_dom"/>
</dbReference>
<reference evidence="2" key="1">
    <citation type="submission" date="2020-08" db="EMBL/GenBank/DDBJ databases">
        <title>Genome public.</title>
        <authorList>
            <person name="Liu C."/>
            <person name="Sun Q."/>
        </authorList>
    </citation>
    <scope>NUCLEOTIDE SEQUENCE</scope>
    <source>
        <strain evidence="2">NSJ-15</strain>
    </source>
</reference>
<dbReference type="InterPro" id="IPR008310">
    <property type="entry name" value="UPF0735_ACT_dom-cont"/>
</dbReference>
<proteinExistence type="predicted"/>
<sequence>MDMEPQLILVDASVLPGVFFKVLEAKKLLSKGIAKSSTEACRMVDVSRSAFYKYKDCVFLYEEKTTKKTITLYLRLSDEPGMLSSVLSVFHRHHANVLTVNQNLPVDGVADVTITTRVNEKKTNLTELRQDLRKISGVVESKQI</sequence>
<dbReference type="Gene3D" id="3.30.70.260">
    <property type="match status" value="1"/>
</dbReference>
<protein>
    <submittedName>
        <fullName evidence="2">ACT domain-containing protein</fullName>
    </submittedName>
</protein>
<dbReference type="SUPFAM" id="SSF55021">
    <property type="entry name" value="ACT-like"/>
    <property type="match status" value="1"/>
</dbReference>
<name>A0A8J6PDR2_9FIRM</name>
<evidence type="ECO:0000259" key="1">
    <source>
        <dbReference type="PROSITE" id="PS51671"/>
    </source>
</evidence>
<evidence type="ECO:0000313" key="2">
    <source>
        <dbReference type="EMBL" id="MBC8610247.1"/>
    </source>
</evidence>
<evidence type="ECO:0000313" key="3">
    <source>
        <dbReference type="Proteomes" id="UP000632659"/>
    </source>
</evidence>
<dbReference type="Proteomes" id="UP000632659">
    <property type="component" value="Unassembled WGS sequence"/>
</dbReference>
<feature type="domain" description="ACT" evidence="1">
    <location>
        <begin position="71"/>
        <end position="144"/>
    </location>
</feature>
<accession>A0A8J6PDR2</accession>
<dbReference type="PIRSF" id="PIRSF025624">
    <property type="entry name" value="ACT_PheB"/>
    <property type="match status" value="1"/>
</dbReference>
<keyword evidence="3" id="KW-1185">Reference proteome</keyword>
<dbReference type="PROSITE" id="PS51671">
    <property type="entry name" value="ACT"/>
    <property type="match status" value="1"/>
</dbReference>
<dbReference type="InterPro" id="IPR045865">
    <property type="entry name" value="ACT-like_dom_sf"/>
</dbReference>